<dbReference type="EMBL" id="JAKLUA010000011">
    <property type="protein sequence ID" value="MCG2670951.1"/>
    <property type="molecule type" value="Genomic_DNA"/>
</dbReference>
<comment type="caution">
    <text evidence="1">The sequence shown here is derived from an EMBL/GenBank/DDBJ whole genome shotgun (WGS) entry which is preliminary data.</text>
</comment>
<name>A0A9X1R8U7_9BRAD</name>
<keyword evidence="3" id="KW-1185">Reference proteome</keyword>
<dbReference type="EMBL" id="JAKLTY010000014">
    <property type="protein sequence ID" value="MCG2629437.1"/>
    <property type="molecule type" value="Genomic_DNA"/>
</dbReference>
<dbReference type="AlphaFoldDB" id="A0A9X1R8U7"/>
<evidence type="ECO:0000313" key="3">
    <source>
        <dbReference type="Proteomes" id="UP001139012"/>
    </source>
</evidence>
<accession>A0A9X1R8U7</accession>
<protein>
    <submittedName>
        <fullName evidence="1">Uncharacterized protein</fullName>
    </submittedName>
</protein>
<gene>
    <name evidence="2" type="ORF">L6637_28755</name>
    <name evidence="1" type="ORF">L6654_22700</name>
</gene>
<dbReference type="Proteomes" id="UP001139012">
    <property type="component" value="Unassembled WGS sequence"/>
</dbReference>
<evidence type="ECO:0000313" key="2">
    <source>
        <dbReference type="EMBL" id="MCG2670951.1"/>
    </source>
</evidence>
<reference evidence="1" key="1">
    <citation type="submission" date="2022-01" db="EMBL/GenBank/DDBJ databases">
        <title>Genome sequnece data of strain Bradyrhizobium sp. nov.</title>
        <authorList>
            <person name="Zhang J."/>
        </authorList>
    </citation>
    <scope>NUCLEOTIDE SEQUENCE</scope>
    <source>
        <strain evidence="2">WYCCWR 12774</strain>
        <strain evidence="1">WYCCWR 13023</strain>
    </source>
</reference>
<organism evidence="1 4">
    <name type="scientific">Bradyrhizobium zhengyangense</name>
    <dbReference type="NCBI Taxonomy" id="2911009"/>
    <lineage>
        <taxon>Bacteria</taxon>
        <taxon>Pseudomonadati</taxon>
        <taxon>Pseudomonadota</taxon>
        <taxon>Alphaproteobacteria</taxon>
        <taxon>Hyphomicrobiales</taxon>
        <taxon>Nitrobacteraceae</taxon>
        <taxon>Bradyrhizobium</taxon>
    </lineage>
</organism>
<evidence type="ECO:0000313" key="4">
    <source>
        <dbReference type="Proteomes" id="UP001139054"/>
    </source>
</evidence>
<sequence>MDIGRRYEQVDPLTAIPLTESALTSVKRAVRQGYPNYKSSHLTEAIAAACGFASHAALRARMLERAPVHPDFALLEELPFLSRLAAMTGVPTSDEDLRGFSFDRLNYEGADVIPTASKGVTKVKYDGSRRRRAWRNVMVAGINAGIDQGLFTPRAGENSWPLLDPRYGDDGRTYRFMIEDIAAIASVHDADWDELSIHVALWPAIDGERWVRTANGGFLAGEVFASGWLERRDGAWLQVGDHPEFGCRKQRLDLIAALDIRPKGYADRGSFRL</sequence>
<dbReference type="RefSeq" id="WP_232995578.1">
    <property type="nucleotide sequence ID" value="NZ_JAKLTY010000014.1"/>
</dbReference>
<evidence type="ECO:0000313" key="1">
    <source>
        <dbReference type="EMBL" id="MCG2629437.1"/>
    </source>
</evidence>
<proteinExistence type="predicted"/>
<dbReference type="Proteomes" id="UP001139054">
    <property type="component" value="Unassembled WGS sequence"/>
</dbReference>